<dbReference type="InterPro" id="IPR033941">
    <property type="entry name" value="IPMI_cat"/>
</dbReference>
<evidence type="ECO:0000313" key="15">
    <source>
        <dbReference type="EMBL" id="EOT28021.1"/>
    </source>
</evidence>
<dbReference type="PANTHER" id="PTHR43822">
    <property type="entry name" value="HOMOACONITASE, MITOCHONDRIAL-RELATED"/>
    <property type="match status" value="1"/>
</dbReference>
<dbReference type="InterPro" id="IPR001030">
    <property type="entry name" value="Acoase/IPM_deHydtase_lsu_aba"/>
</dbReference>
<comment type="function">
    <text evidence="2 13">Catalyzes the isomerization between 2-isopropylmalate and 3-isopropylmalate, via the formation of 2-isopropylmaleate.</text>
</comment>
<evidence type="ECO:0000256" key="13">
    <source>
        <dbReference type="HAMAP-Rule" id="MF_01026"/>
    </source>
</evidence>
<dbReference type="NCBIfam" id="NF004016">
    <property type="entry name" value="PRK05478.1"/>
    <property type="match status" value="1"/>
</dbReference>
<keyword evidence="4 13" id="KW-0432">Leucine biosynthesis</keyword>
<comment type="catalytic activity">
    <reaction evidence="1 13">
        <text>(2R,3S)-3-isopropylmalate = (2S)-2-isopropylmalate</text>
        <dbReference type="Rhea" id="RHEA:32287"/>
        <dbReference type="ChEBI" id="CHEBI:1178"/>
        <dbReference type="ChEBI" id="CHEBI:35121"/>
        <dbReference type="EC" id="4.2.1.33"/>
    </reaction>
</comment>
<comment type="catalytic activity">
    <reaction evidence="12">
        <text>citrate = D-threo-isocitrate</text>
        <dbReference type="Rhea" id="RHEA:10336"/>
        <dbReference type="ChEBI" id="CHEBI:15562"/>
        <dbReference type="ChEBI" id="CHEBI:16947"/>
        <dbReference type="EC" id="4.2.1.3"/>
    </reaction>
</comment>
<evidence type="ECO:0000256" key="10">
    <source>
        <dbReference type="ARBA" id="ARBA00023239"/>
    </source>
</evidence>
<comment type="cofactor">
    <cofactor evidence="13">
        <name>[4Fe-4S] cluster</name>
        <dbReference type="ChEBI" id="CHEBI:49883"/>
    </cofactor>
    <text evidence="13">Binds 1 [4Fe-4S] cluster per subunit.</text>
</comment>
<evidence type="ECO:0000256" key="4">
    <source>
        <dbReference type="ARBA" id="ARBA00022430"/>
    </source>
</evidence>
<evidence type="ECO:0000256" key="7">
    <source>
        <dbReference type="ARBA" id="ARBA00022723"/>
    </source>
</evidence>
<dbReference type="GO" id="GO:0003861">
    <property type="term" value="F:3-isopropylmalate dehydratase activity"/>
    <property type="evidence" value="ECO:0007669"/>
    <property type="project" value="UniProtKB-UniRule"/>
</dbReference>
<dbReference type="InterPro" id="IPR050067">
    <property type="entry name" value="IPM_dehydratase_rel_enz"/>
</dbReference>
<dbReference type="CDD" id="cd01583">
    <property type="entry name" value="IPMI"/>
    <property type="match status" value="1"/>
</dbReference>
<dbReference type="GO" id="GO:0003994">
    <property type="term" value="F:aconitate hydratase activity"/>
    <property type="evidence" value="ECO:0007669"/>
    <property type="project" value="UniProtKB-EC"/>
</dbReference>
<dbReference type="Gene3D" id="3.30.499.10">
    <property type="entry name" value="Aconitase, domain 3"/>
    <property type="match status" value="2"/>
</dbReference>
<dbReference type="STRING" id="41997.RV16_GL001073"/>
<comment type="subunit">
    <text evidence="13">Heterodimer of LeuC and LeuD.</text>
</comment>
<dbReference type="GO" id="GO:0046872">
    <property type="term" value="F:metal ion binding"/>
    <property type="evidence" value="ECO:0007669"/>
    <property type="project" value="UniProtKB-KW"/>
</dbReference>
<feature type="domain" description="Aconitase/3-isopropylmalate dehydratase large subunit alpha/beta/alpha" evidence="14">
    <location>
        <begin position="7"/>
        <end position="447"/>
    </location>
</feature>
<dbReference type="Proteomes" id="UP000014136">
    <property type="component" value="Unassembled WGS sequence"/>
</dbReference>
<feature type="binding site" evidence="13">
    <location>
        <position position="337"/>
    </location>
    <ligand>
        <name>[4Fe-4S] cluster</name>
        <dbReference type="ChEBI" id="CHEBI:49883"/>
    </ligand>
</feature>
<reference evidence="15 16" key="1">
    <citation type="submission" date="2013-03" db="EMBL/GenBank/DDBJ databases">
        <title>The Genome Sequence of Enterococcus saccharolyticus ATCC_43076 (Illumina only assembly).</title>
        <authorList>
            <consortium name="The Broad Institute Genomics Platform"/>
            <consortium name="The Broad Institute Genome Sequencing Center for Infectious Disease"/>
            <person name="Earl A."/>
            <person name="Russ C."/>
            <person name="Gilmore M."/>
            <person name="Surin D."/>
            <person name="Walker B."/>
            <person name="Young S."/>
            <person name="Zeng Q."/>
            <person name="Gargeya S."/>
            <person name="Fitzgerald M."/>
            <person name="Haas B."/>
            <person name="Abouelleil A."/>
            <person name="Allen A.W."/>
            <person name="Alvarado L."/>
            <person name="Arachchi H.M."/>
            <person name="Berlin A.M."/>
            <person name="Chapman S.B."/>
            <person name="Gainer-Dewar J."/>
            <person name="Goldberg J."/>
            <person name="Griggs A."/>
            <person name="Gujja S."/>
            <person name="Hansen M."/>
            <person name="Howarth C."/>
            <person name="Imamovic A."/>
            <person name="Ireland A."/>
            <person name="Larimer J."/>
            <person name="McCowan C."/>
            <person name="Murphy C."/>
            <person name="Pearson M."/>
            <person name="Poon T.W."/>
            <person name="Priest M."/>
            <person name="Roberts A."/>
            <person name="Saif S."/>
            <person name="Shea T."/>
            <person name="Sisk P."/>
            <person name="Sykes S."/>
            <person name="Wortman J."/>
            <person name="Nusbaum C."/>
            <person name="Birren B."/>
        </authorList>
    </citation>
    <scope>NUCLEOTIDE SEQUENCE [LARGE SCALE GENOMIC DNA]</scope>
    <source>
        <strain evidence="15 16">ATCC 43076</strain>
    </source>
</reference>
<sequence>MGKTLFDKVWERHIVSGEEGEAQLLYIDLQMIHEVTSPQAFEGLREAGRKVRRPDKTFGTMDHNVPTKDIFNITDLISKKQIDTLRRNCEEFGITLCDNGSARQGIVHMVGPEVGLTQPGKTIVCGDSHTATHGAFGAIAFGIGTSEVEHVLATQTIWQKKPKRLGIHVTGKLQPGVYAKDIILALIATYGVDFGVGYAAEFYGDTIQNLTMEERMTICNMSIEGGAKMGMMAPDEKTFEYVRGREYAPKDMEAAIADWQTLYTDEDAEYDRVIELDANTLEPYITWGTNPEMGVSINTPFPEIKDHNDRLAYEYMDLHPGQKAADINIEYVFIGSCTNGRLSDLQEAAKILKGKKIKEGVTGIVVPGSRPVRHAAEKIGLDKVFIEAGFEWREPGCSMCLGMNPDKVPEFIHCASTSNRNFVGRQGKNSRTHLCSPAMAAAAAINGRFIDVREIIGGE</sequence>
<evidence type="ECO:0000256" key="12">
    <source>
        <dbReference type="ARBA" id="ARBA00023501"/>
    </source>
</evidence>
<comment type="similarity">
    <text evidence="13">Belongs to the aconitase/IPM isomerase family. LeuC type 1 subfamily.</text>
</comment>
<evidence type="ECO:0000313" key="16">
    <source>
        <dbReference type="Proteomes" id="UP000014136"/>
    </source>
</evidence>
<dbReference type="Pfam" id="PF00330">
    <property type="entry name" value="Aconitase"/>
    <property type="match status" value="1"/>
</dbReference>
<proteinExistence type="inferred from homology"/>
<comment type="pathway">
    <text evidence="3 13">Amino-acid biosynthesis; L-leucine biosynthesis; L-leucine from 3-methyl-2-oxobutanoate: step 2/4.</text>
</comment>
<keyword evidence="9 13" id="KW-0411">Iron-sulfur</keyword>
<name>S0JM14_9ENTE</name>
<protein>
    <recommendedName>
        <fullName evidence="13">3-isopropylmalate dehydratase large subunit</fullName>
        <ecNumber evidence="13">4.2.1.33</ecNumber>
    </recommendedName>
    <alternativeName>
        <fullName evidence="13">Alpha-IPM isomerase</fullName>
        <shortName evidence="13">IPMI</shortName>
    </alternativeName>
    <alternativeName>
        <fullName evidence="13">Isopropylmalate isomerase</fullName>
    </alternativeName>
</protein>
<keyword evidence="7 13" id="KW-0479">Metal-binding</keyword>
<keyword evidence="6 13" id="KW-0028">Amino-acid biosynthesis</keyword>
<evidence type="ECO:0000256" key="8">
    <source>
        <dbReference type="ARBA" id="ARBA00023004"/>
    </source>
</evidence>
<dbReference type="HOGENOM" id="CLU_006714_3_4_9"/>
<keyword evidence="11 13" id="KW-0100">Branched-chain amino acid biosynthesis</keyword>
<dbReference type="FunFam" id="3.30.499.10:FF:000007">
    <property type="entry name" value="3-isopropylmalate dehydratase large subunit"/>
    <property type="match status" value="1"/>
</dbReference>
<dbReference type="UniPathway" id="UPA00048">
    <property type="reaction ID" value="UER00071"/>
</dbReference>
<dbReference type="eggNOG" id="COG0065">
    <property type="taxonomic scope" value="Bacteria"/>
</dbReference>
<evidence type="ECO:0000256" key="6">
    <source>
        <dbReference type="ARBA" id="ARBA00022605"/>
    </source>
</evidence>
<organism evidence="15 16">
    <name type="scientific">Enterococcus saccharolyticus subsp. saccharolyticus ATCC 43076</name>
    <dbReference type="NCBI Taxonomy" id="1139996"/>
    <lineage>
        <taxon>Bacteria</taxon>
        <taxon>Bacillati</taxon>
        <taxon>Bacillota</taxon>
        <taxon>Bacilli</taxon>
        <taxon>Lactobacillales</taxon>
        <taxon>Enterococcaceae</taxon>
        <taxon>Enterococcus</taxon>
    </lineage>
</organism>
<evidence type="ECO:0000256" key="2">
    <source>
        <dbReference type="ARBA" id="ARBA00002695"/>
    </source>
</evidence>
<keyword evidence="8 13" id="KW-0408">Iron</keyword>
<keyword evidence="5 13" id="KW-0004">4Fe-4S</keyword>
<evidence type="ECO:0000256" key="1">
    <source>
        <dbReference type="ARBA" id="ARBA00000491"/>
    </source>
</evidence>
<dbReference type="InterPro" id="IPR015931">
    <property type="entry name" value="Acnase/IPM_dHydase_lsu_aba_1/3"/>
</dbReference>
<dbReference type="GO" id="GO:0051539">
    <property type="term" value="F:4 iron, 4 sulfur cluster binding"/>
    <property type="evidence" value="ECO:0007669"/>
    <property type="project" value="UniProtKB-KW"/>
</dbReference>
<dbReference type="EC" id="4.2.1.33" evidence="13"/>
<dbReference type="RefSeq" id="WP_016175705.1">
    <property type="nucleotide sequence ID" value="NZ_KE136389.1"/>
</dbReference>
<evidence type="ECO:0000259" key="14">
    <source>
        <dbReference type="Pfam" id="PF00330"/>
    </source>
</evidence>
<keyword evidence="10 13" id="KW-0456">Lyase</keyword>
<evidence type="ECO:0000256" key="11">
    <source>
        <dbReference type="ARBA" id="ARBA00023304"/>
    </source>
</evidence>
<feature type="binding site" evidence="13">
    <location>
        <position position="397"/>
    </location>
    <ligand>
        <name>[4Fe-4S] cluster</name>
        <dbReference type="ChEBI" id="CHEBI:49883"/>
    </ligand>
</feature>
<dbReference type="PROSITE" id="PS01244">
    <property type="entry name" value="ACONITASE_2"/>
    <property type="match status" value="1"/>
</dbReference>
<gene>
    <name evidence="13" type="primary">leuC</name>
    <name evidence="15" type="ORF">OMQ_01935</name>
</gene>
<accession>S0JM14</accession>
<dbReference type="NCBIfam" id="NF009116">
    <property type="entry name" value="PRK12466.1"/>
    <property type="match status" value="1"/>
</dbReference>
<evidence type="ECO:0000256" key="5">
    <source>
        <dbReference type="ARBA" id="ARBA00022485"/>
    </source>
</evidence>
<evidence type="ECO:0000256" key="3">
    <source>
        <dbReference type="ARBA" id="ARBA00004729"/>
    </source>
</evidence>
<dbReference type="AlphaFoldDB" id="S0JM14"/>
<comment type="caution">
    <text evidence="15">The sequence shown here is derived from an EMBL/GenBank/DDBJ whole genome shotgun (WGS) entry which is preliminary data.</text>
</comment>
<dbReference type="InterPro" id="IPR018136">
    <property type="entry name" value="Aconitase_4Fe-4S_BS"/>
</dbReference>
<dbReference type="NCBIfam" id="TIGR00170">
    <property type="entry name" value="leuC"/>
    <property type="match status" value="1"/>
</dbReference>
<dbReference type="PRINTS" id="PR00415">
    <property type="entry name" value="ACONITASE"/>
</dbReference>
<dbReference type="PANTHER" id="PTHR43822:SF9">
    <property type="entry name" value="3-ISOPROPYLMALATE DEHYDRATASE"/>
    <property type="match status" value="1"/>
</dbReference>
<dbReference type="OrthoDB" id="9802769at2"/>
<dbReference type="EMBL" id="AHYT01000009">
    <property type="protein sequence ID" value="EOT28021.1"/>
    <property type="molecule type" value="Genomic_DNA"/>
</dbReference>
<feature type="binding site" evidence="13">
    <location>
        <position position="400"/>
    </location>
    <ligand>
        <name>[4Fe-4S] cluster</name>
        <dbReference type="ChEBI" id="CHEBI:49883"/>
    </ligand>
</feature>
<dbReference type="GO" id="GO:0009098">
    <property type="term" value="P:L-leucine biosynthetic process"/>
    <property type="evidence" value="ECO:0007669"/>
    <property type="project" value="UniProtKB-UniRule"/>
</dbReference>
<dbReference type="InterPro" id="IPR004430">
    <property type="entry name" value="3-IsopropMal_deHydase_lsu"/>
</dbReference>
<dbReference type="PATRIC" id="fig|1139996.3.peg.1907"/>
<dbReference type="HAMAP" id="MF_01026">
    <property type="entry name" value="LeuC_type1"/>
    <property type="match status" value="1"/>
</dbReference>
<dbReference type="InterPro" id="IPR036008">
    <property type="entry name" value="Aconitase_4Fe-4S_dom"/>
</dbReference>
<keyword evidence="16" id="KW-1185">Reference proteome</keyword>
<dbReference type="PROSITE" id="PS00450">
    <property type="entry name" value="ACONITASE_1"/>
    <property type="match status" value="1"/>
</dbReference>
<evidence type="ECO:0000256" key="9">
    <source>
        <dbReference type="ARBA" id="ARBA00023014"/>
    </source>
</evidence>
<dbReference type="SUPFAM" id="SSF53732">
    <property type="entry name" value="Aconitase iron-sulfur domain"/>
    <property type="match status" value="1"/>
</dbReference>